<dbReference type="KEGG" id="vmo:VMUT_1424"/>
<evidence type="ECO:0000256" key="1">
    <source>
        <dbReference type="ARBA" id="ARBA00012822"/>
    </source>
</evidence>
<evidence type="ECO:0000313" key="6">
    <source>
        <dbReference type="Proteomes" id="UP000007485"/>
    </source>
</evidence>
<evidence type="ECO:0000313" key="5">
    <source>
        <dbReference type="EMBL" id="ADY01629.1"/>
    </source>
</evidence>
<dbReference type="OrthoDB" id="27298at2157"/>
<keyword evidence="6" id="KW-1185">Reference proteome</keyword>
<dbReference type="InterPro" id="IPR051626">
    <property type="entry name" value="Oxidoreductase_gamma_subunit"/>
</dbReference>
<dbReference type="RefSeq" id="WP_013604791.1">
    <property type="nucleotide sequence ID" value="NC_015151.1"/>
</dbReference>
<dbReference type="HOGENOM" id="CLU_1782599_0_0_2"/>
<dbReference type="InterPro" id="IPR002869">
    <property type="entry name" value="Pyrv_flavodox_OxRed_cen"/>
</dbReference>
<dbReference type="Proteomes" id="UP000007485">
    <property type="component" value="Chromosome"/>
</dbReference>
<dbReference type="EC" id="1.2.7.1" evidence="1"/>
<organism evidence="5 6">
    <name type="scientific">Vulcanisaeta moutnovskia (strain 768-28)</name>
    <dbReference type="NCBI Taxonomy" id="985053"/>
    <lineage>
        <taxon>Archaea</taxon>
        <taxon>Thermoproteota</taxon>
        <taxon>Thermoprotei</taxon>
        <taxon>Thermoproteales</taxon>
        <taxon>Thermoproteaceae</taxon>
        <taxon>Vulcanisaeta</taxon>
    </lineage>
</organism>
<dbReference type="InterPro" id="IPR019752">
    <property type="entry name" value="Pyrv/ketoisovalerate_OxRed_cat"/>
</dbReference>
<dbReference type="Pfam" id="PF01558">
    <property type="entry name" value="POR"/>
    <property type="match status" value="1"/>
</dbReference>
<keyword evidence="2" id="KW-0560">Oxidoreductase</keyword>
<gene>
    <name evidence="5" type="ordered locus">VMUT_1424</name>
</gene>
<dbReference type="Gene3D" id="3.40.920.10">
    <property type="entry name" value="Pyruvate-ferredoxin oxidoreductase, PFOR, domain III"/>
    <property type="match status" value="1"/>
</dbReference>
<dbReference type="GO" id="GO:0019164">
    <property type="term" value="F:pyruvate synthase activity"/>
    <property type="evidence" value="ECO:0007669"/>
    <property type="project" value="UniProtKB-EC"/>
</dbReference>
<evidence type="ECO:0000256" key="2">
    <source>
        <dbReference type="ARBA" id="ARBA00023002"/>
    </source>
</evidence>
<accession>F0QT40</accession>
<keyword evidence="5" id="KW-0670">Pyruvate</keyword>
<comment type="catalytic activity">
    <reaction evidence="3">
        <text>2 oxidized [2Fe-2S]-[ferredoxin] + pyruvate + CoA = 2 reduced [2Fe-2S]-[ferredoxin] + acetyl-CoA + CO2 + H(+)</text>
        <dbReference type="Rhea" id="RHEA:12765"/>
        <dbReference type="Rhea" id="RHEA-COMP:10000"/>
        <dbReference type="Rhea" id="RHEA-COMP:10001"/>
        <dbReference type="ChEBI" id="CHEBI:15361"/>
        <dbReference type="ChEBI" id="CHEBI:15378"/>
        <dbReference type="ChEBI" id="CHEBI:16526"/>
        <dbReference type="ChEBI" id="CHEBI:33737"/>
        <dbReference type="ChEBI" id="CHEBI:33738"/>
        <dbReference type="ChEBI" id="CHEBI:57287"/>
        <dbReference type="ChEBI" id="CHEBI:57288"/>
        <dbReference type="EC" id="1.2.7.1"/>
    </reaction>
</comment>
<evidence type="ECO:0000259" key="4">
    <source>
        <dbReference type="Pfam" id="PF01558"/>
    </source>
</evidence>
<dbReference type="GeneID" id="10289076"/>
<name>F0QT40_VULM7</name>
<dbReference type="AlphaFoldDB" id="F0QT40"/>
<dbReference type="SUPFAM" id="SSF53323">
    <property type="entry name" value="Pyruvate-ferredoxin oxidoreductase, PFOR, domain III"/>
    <property type="match status" value="1"/>
</dbReference>
<evidence type="ECO:0000256" key="3">
    <source>
        <dbReference type="ARBA" id="ARBA00049357"/>
    </source>
</evidence>
<protein>
    <recommendedName>
        <fullName evidence="1">pyruvate synthase</fullName>
        <ecNumber evidence="1">1.2.7.1</ecNumber>
    </recommendedName>
</protein>
<dbReference type="EMBL" id="CP002529">
    <property type="protein sequence ID" value="ADY01629.1"/>
    <property type="molecule type" value="Genomic_DNA"/>
</dbReference>
<dbReference type="STRING" id="985053.VMUT_1424"/>
<dbReference type="eggNOG" id="arCOG01603">
    <property type="taxonomic scope" value="Archaea"/>
</dbReference>
<dbReference type="PANTHER" id="PTHR43366:SF1">
    <property type="entry name" value="PYRUVATE SYNTHASE SUBUNIT PORC"/>
    <property type="match status" value="1"/>
</dbReference>
<dbReference type="PANTHER" id="PTHR43366">
    <property type="entry name" value="PYRUVATE SYNTHASE SUBUNIT PORC"/>
    <property type="match status" value="1"/>
</dbReference>
<reference evidence="5 6" key="1">
    <citation type="journal article" date="2011" name="J. Bacteriol.">
        <title>Complete genome sequence of 'Vulcanisaeta moutnovskia' strain 768-28, a novel member of the hyperthermophilic crenarchaeal genus vulcanisaeta.</title>
        <authorList>
            <person name="Gumerov V.M."/>
            <person name="Mardanov A.V."/>
            <person name="Beletsky A.V."/>
            <person name="Prokofeva M.I."/>
            <person name="Bonch-Osmolovskaya E.A."/>
            <person name="Ravin N.V."/>
            <person name="Skryabin K.G."/>
        </authorList>
    </citation>
    <scope>NUCLEOTIDE SEQUENCE [LARGE SCALE GENOMIC DNA]</scope>
    <source>
        <strain evidence="5 6">768-28</strain>
    </source>
</reference>
<feature type="domain" description="Pyruvate/ketoisovalerate oxidoreductase catalytic" evidence="4">
    <location>
        <begin position="14"/>
        <end position="122"/>
    </location>
</feature>
<proteinExistence type="predicted"/>
<sequence>MPEIHEIIFYGRSGDGIHAIVDKLAQTLIKQGFYVISYPEYDPERRETLAKVHVRISKEPVYVRGPVINPEIAVLFDARLLQNNQEVLNAKKLIINAPSRELVMKYTGNINGDVMNIDINGLRRAGVDYSSHMINLILNALLNEW</sequence>